<keyword evidence="2" id="KW-1185">Reference proteome</keyword>
<gene>
    <name evidence="1" type="ORF">PsorP6_004398</name>
</gene>
<dbReference type="EMBL" id="CM047587">
    <property type="protein sequence ID" value="KAI9908190.1"/>
    <property type="molecule type" value="Genomic_DNA"/>
</dbReference>
<proteinExistence type="predicted"/>
<protein>
    <submittedName>
        <fullName evidence="1">Uncharacterized protein</fullName>
    </submittedName>
</protein>
<sequence length="696" mass="77843">MDIVWTNSEHLLSIVLEQTVFQRHGAVELSTPLLMPRSSGQSVNNMTLNAPLNASMMLDGKGVSVSLPFDLTERLARFVARHNVSRLKCFQFDRVYRKSVGGHPREFTESDFDIIWDEEGSFRFLELEGLQVVSGVIKALPSCLGSYYFRFNDARISRGILDLCCVPSSAHREVLRLLSNEVSFSVHAGPSSTQASNLKPGRWKFILKRLKHYGASPSCLDGLQPFFLLPEDCLKALDMIEVEVQKLFERNQAQRNKDTAATAGGGSPRDRKRETQLRRVVKEVKEGLLSLRLLLQSMQFLHLLGPVCIRLDLGLSPRPERYTSGFLFQAILLEEAAYGGTETQLIIAEGGRYDALISRFKLTTAYAKASSVAAMGVRFAIDKIVSLLVESMSLAGVETKVVGSEVPTGGRKVLICSAGKASETVLLRLQLALVLWEHGVGAEYLHPEPLHLEDLEDYCAQRSIQWMVIVQKHVMKEKQQVKIRTVKSPAEPDVVSSVTSLAEYIMEVQANGGKSVSTDAIGNMTRGNMFYGGEHVYQTTNRVSGTCPGTPLQPIFDVKVVDVKYQARDRNARSYQLDTQKVTRRVSKWIASSFAARGKDAMKVLSVDLPFVLVREMSSALMAEGRSAIESLCRNNPRYRKQLRYTMEEVFALLSETTSRGVARERYVLVHSMVDDRYDMMSLVPVDVPNCDRKKR</sequence>
<comment type="caution">
    <text evidence="1">The sequence shown here is derived from an EMBL/GenBank/DDBJ whole genome shotgun (WGS) entry which is preliminary data.</text>
</comment>
<organism evidence="1 2">
    <name type="scientific">Peronosclerospora sorghi</name>
    <dbReference type="NCBI Taxonomy" id="230839"/>
    <lineage>
        <taxon>Eukaryota</taxon>
        <taxon>Sar</taxon>
        <taxon>Stramenopiles</taxon>
        <taxon>Oomycota</taxon>
        <taxon>Peronosporomycetes</taxon>
        <taxon>Peronosporales</taxon>
        <taxon>Peronosporaceae</taxon>
        <taxon>Peronosclerospora</taxon>
    </lineage>
</organism>
<evidence type="ECO:0000313" key="1">
    <source>
        <dbReference type="EMBL" id="KAI9908190.1"/>
    </source>
</evidence>
<reference evidence="1 2" key="1">
    <citation type="journal article" date="2022" name="bioRxiv">
        <title>The genome of the oomycete Peronosclerospora sorghi, a cosmopolitan pathogen of maize and sorghum, is inflated with dispersed pseudogenes.</title>
        <authorList>
            <person name="Fletcher K."/>
            <person name="Martin F."/>
            <person name="Isakeit T."/>
            <person name="Cavanaugh K."/>
            <person name="Magill C."/>
            <person name="Michelmore R."/>
        </authorList>
    </citation>
    <scope>NUCLEOTIDE SEQUENCE [LARGE SCALE GENOMIC DNA]</scope>
    <source>
        <strain evidence="1">P6</strain>
    </source>
</reference>
<name>A0ACC0VPB1_9STRA</name>
<evidence type="ECO:0000313" key="2">
    <source>
        <dbReference type="Proteomes" id="UP001163321"/>
    </source>
</evidence>
<dbReference type="Proteomes" id="UP001163321">
    <property type="component" value="Chromosome 8"/>
</dbReference>
<accession>A0ACC0VPB1</accession>